<evidence type="ECO:0000313" key="1">
    <source>
        <dbReference type="EMBL" id="KIL56614.1"/>
    </source>
</evidence>
<evidence type="ECO:0000313" key="2">
    <source>
        <dbReference type="Proteomes" id="UP000054549"/>
    </source>
</evidence>
<dbReference type="AlphaFoldDB" id="A0A0C2SRJ5"/>
<gene>
    <name evidence="1" type="ORF">M378DRAFT_28258</name>
</gene>
<name>A0A0C2SRJ5_AMAMK</name>
<reference evidence="1 2" key="1">
    <citation type="submission" date="2014-04" db="EMBL/GenBank/DDBJ databases">
        <title>Evolutionary Origins and Diversification of the Mycorrhizal Mutualists.</title>
        <authorList>
            <consortium name="DOE Joint Genome Institute"/>
            <consortium name="Mycorrhizal Genomics Consortium"/>
            <person name="Kohler A."/>
            <person name="Kuo A."/>
            <person name="Nagy L.G."/>
            <person name="Floudas D."/>
            <person name="Copeland A."/>
            <person name="Barry K.W."/>
            <person name="Cichocki N."/>
            <person name="Veneault-Fourrey C."/>
            <person name="LaButti K."/>
            <person name="Lindquist E.A."/>
            <person name="Lipzen A."/>
            <person name="Lundell T."/>
            <person name="Morin E."/>
            <person name="Murat C."/>
            <person name="Riley R."/>
            <person name="Ohm R."/>
            <person name="Sun H."/>
            <person name="Tunlid A."/>
            <person name="Henrissat B."/>
            <person name="Grigoriev I.V."/>
            <person name="Hibbett D.S."/>
            <person name="Martin F."/>
        </authorList>
    </citation>
    <scope>NUCLEOTIDE SEQUENCE [LARGE SCALE GENOMIC DNA]</scope>
    <source>
        <strain evidence="1 2">Koide BX008</strain>
    </source>
</reference>
<organism evidence="1 2">
    <name type="scientific">Amanita muscaria (strain Koide BX008)</name>
    <dbReference type="NCBI Taxonomy" id="946122"/>
    <lineage>
        <taxon>Eukaryota</taxon>
        <taxon>Fungi</taxon>
        <taxon>Dikarya</taxon>
        <taxon>Basidiomycota</taxon>
        <taxon>Agaricomycotina</taxon>
        <taxon>Agaricomycetes</taxon>
        <taxon>Agaricomycetidae</taxon>
        <taxon>Agaricales</taxon>
        <taxon>Pluteineae</taxon>
        <taxon>Amanitaceae</taxon>
        <taxon>Amanita</taxon>
    </lineage>
</organism>
<dbReference type="HOGENOM" id="CLU_2170412_0_0_1"/>
<dbReference type="EMBL" id="KN818411">
    <property type="protein sequence ID" value="KIL56614.1"/>
    <property type="molecule type" value="Genomic_DNA"/>
</dbReference>
<dbReference type="Proteomes" id="UP000054549">
    <property type="component" value="Unassembled WGS sequence"/>
</dbReference>
<keyword evidence="2" id="KW-1185">Reference proteome</keyword>
<dbReference type="InParanoid" id="A0A0C2SRJ5"/>
<sequence length="110" mass="12833">MGYEVTDDENKTWWIIDYPLLHATVPSQTAGPILTLITWHQHYPLRRHITLSDKLSRQHNDDVFGLVQLNLNTAPVQIDEFCNSMQRERSPRRHLFQGPHTTSLLVELAF</sequence>
<proteinExistence type="predicted"/>
<protein>
    <submittedName>
        <fullName evidence="1">Uncharacterized protein</fullName>
    </submittedName>
</protein>
<accession>A0A0C2SRJ5</accession>